<reference evidence="2" key="1">
    <citation type="submission" date="2015-10" db="EMBL/GenBank/DDBJ databases">
        <authorList>
            <person name="Ju K.-S."/>
            <person name="Doroghazi J.R."/>
            <person name="Metcalf W.W."/>
        </authorList>
    </citation>
    <scope>NUCLEOTIDE SEQUENCE [LARGE SCALE GENOMIC DNA]</scope>
    <source>
        <strain evidence="2">NRRL F-8817</strain>
    </source>
</reference>
<name>A0A0X3XAT0_STRVO</name>
<dbReference type="EMBL" id="LLZJ01000029">
    <property type="protein sequence ID" value="KUL66092.1"/>
    <property type="molecule type" value="Genomic_DNA"/>
</dbReference>
<accession>A0A0X3XAT0</accession>
<sequence>MYESGGTLDIQRADELVNAIRALYPALLDDLYFLDDVSQMTDMARELEDTPAHEIVGATCQGFAPLDYLDPPDAE</sequence>
<dbReference type="AlphaFoldDB" id="A0A0X3XAT0"/>
<evidence type="ECO:0000313" key="1">
    <source>
        <dbReference type="EMBL" id="KUL66092.1"/>
    </source>
</evidence>
<dbReference type="Proteomes" id="UP000053413">
    <property type="component" value="Unassembled WGS sequence"/>
</dbReference>
<comment type="caution">
    <text evidence="1">The sequence shown here is derived from an EMBL/GenBank/DDBJ whole genome shotgun (WGS) entry which is preliminary data.</text>
</comment>
<proteinExistence type="predicted"/>
<gene>
    <name evidence="1" type="ORF">ADL28_04415</name>
</gene>
<evidence type="ECO:0000313" key="2">
    <source>
        <dbReference type="Proteomes" id="UP000053413"/>
    </source>
</evidence>
<protein>
    <submittedName>
        <fullName evidence="1">Uncharacterized protein</fullName>
    </submittedName>
</protein>
<organism evidence="1 2">
    <name type="scientific">Streptomyces violaceusniger</name>
    <dbReference type="NCBI Taxonomy" id="68280"/>
    <lineage>
        <taxon>Bacteria</taxon>
        <taxon>Bacillati</taxon>
        <taxon>Actinomycetota</taxon>
        <taxon>Actinomycetes</taxon>
        <taxon>Kitasatosporales</taxon>
        <taxon>Streptomycetaceae</taxon>
        <taxon>Streptomyces</taxon>
        <taxon>Streptomyces violaceusniger group</taxon>
    </lineage>
</organism>